<evidence type="ECO:0000313" key="2">
    <source>
        <dbReference type="EMBL" id="CDS89078.1"/>
    </source>
</evidence>
<dbReference type="Gene3D" id="3.40.50.1000">
    <property type="entry name" value="HAD superfamily/HAD-like"/>
    <property type="match status" value="1"/>
</dbReference>
<dbReference type="EMBL" id="DAEPXK010000014">
    <property type="protein sequence ID" value="HBH1542215.1"/>
    <property type="molecule type" value="Genomic_DNA"/>
</dbReference>
<dbReference type="EMBL" id="LK932849">
    <property type="protein sequence ID" value="CDS95709.1"/>
    <property type="molecule type" value="Genomic_DNA"/>
</dbReference>
<dbReference type="SFLD" id="SFLDS00003">
    <property type="entry name" value="Haloacid_Dehalogenase"/>
    <property type="match status" value="1"/>
</dbReference>
<gene>
    <name evidence="5" type="primary">supH</name>
    <name evidence="3" type="ORF">BN1095_20226</name>
    <name evidence="1" type="ORF">BN1096_690047</name>
    <name evidence="2" type="ORF">BN1097_700045</name>
    <name evidence="4" type="ORF">KRM00_001695</name>
    <name evidence="6" type="ORF">SAMEA1402399_00720</name>
    <name evidence="5" type="ORF">SAMEA3375112_02133</name>
</gene>
<reference evidence="1" key="1">
    <citation type="submission" date="2014-07" db="EMBL/GenBank/DDBJ databases">
        <authorList>
            <person name="Monot Marc"/>
        </authorList>
    </citation>
    <scope>NUCLEOTIDE SEQUENCE</scope>
    <source>
        <strain evidence="3">7032989</strain>
        <strain evidence="2">7032994</strain>
    </source>
</reference>
<sequence>MIKLIATDLDGTLLDEKSEINPEFYKVFKKLRERGIMFSAASGRQYQNLIKKFEDIKDDMMFISENGTLVVYKGKEILSNPLNKELVNEIIETTRSIKGKKIVMSGKKYAYIESKDEAFIQEVSTYYAKFKIVEDLTKVEGDILKIAVFDFKGAEHNNNIYFEKFSDRAQVCISGVEWLDLTAKGANKGSAIKKVQKMLDIKYEETMVFGDQLNDVEMMKSAYHSYAMENANEHLKQIARFRAKRNTENGVVDKIKEVIKIG</sequence>
<dbReference type="EMBL" id="FUPS01000006">
    <property type="protein sequence ID" value="SJS44305.1"/>
    <property type="molecule type" value="Genomic_DNA"/>
</dbReference>
<dbReference type="GO" id="GO:0050308">
    <property type="term" value="F:sugar-phosphatase activity"/>
    <property type="evidence" value="ECO:0007669"/>
    <property type="project" value="UniProtKB-EC"/>
</dbReference>
<dbReference type="EC" id="3.1.3.-" evidence="1 6"/>
<dbReference type="SFLD" id="SFLDG01140">
    <property type="entry name" value="C2.B:_Phosphomannomutase_and_P"/>
    <property type="match status" value="1"/>
</dbReference>
<dbReference type="InterPro" id="IPR023214">
    <property type="entry name" value="HAD_sf"/>
</dbReference>
<dbReference type="PROSITE" id="PS01229">
    <property type="entry name" value="COF_2"/>
    <property type="match status" value="1"/>
</dbReference>
<accession>A0A069AGK5</accession>
<dbReference type="EMBL" id="CAADAN010000002">
    <property type="protein sequence ID" value="VFD29673.1"/>
    <property type="molecule type" value="Genomic_DNA"/>
</dbReference>
<proteinExistence type="predicted"/>
<protein>
    <submittedName>
        <fullName evidence="2">Cof-like hydrolase</fullName>
    </submittedName>
    <submittedName>
        <fullName evidence="4">Cof-type HAD-IIB family hydrolase</fullName>
    </submittedName>
    <submittedName>
        <fullName evidence="1 6">Hydrolase, HAD superfamily, IIB subfamily</fullName>
        <ecNumber evidence="1 6">3.1.3.-</ecNumber>
    </submittedName>
    <submittedName>
        <fullName evidence="5">Sugar phosphatase SupH</fullName>
        <ecNumber evidence="5 6">3.1.3.23</ecNumber>
    </submittedName>
</protein>
<dbReference type="NCBIfam" id="TIGR00099">
    <property type="entry name" value="Cof-subfamily"/>
    <property type="match status" value="1"/>
</dbReference>
<dbReference type="EMBL" id="LK932523">
    <property type="protein sequence ID" value="CDS88414.1"/>
    <property type="molecule type" value="Genomic_DNA"/>
</dbReference>
<dbReference type="InterPro" id="IPR036412">
    <property type="entry name" value="HAD-like_sf"/>
</dbReference>
<dbReference type="EC" id="3.1.3.23" evidence="5 6"/>
<reference evidence="4" key="3">
    <citation type="journal article" date="2018" name="Genome Biol.">
        <title>SKESA: strategic k-mer extension for scrupulous assemblies.</title>
        <authorList>
            <person name="Souvorov A."/>
            <person name="Agarwala R."/>
            <person name="Lipman D.J."/>
        </authorList>
    </citation>
    <scope>NUCLEOTIDE SEQUENCE</scope>
    <source>
        <strain evidence="4">HN1000</strain>
    </source>
</reference>
<evidence type="ECO:0000313" key="6">
    <source>
        <dbReference type="EMBL" id="VFD29673.1"/>
    </source>
</evidence>
<organism evidence="1">
    <name type="scientific">Clostridioides difficile</name>
    <name type="common">Peptoclostridium difficile</name>
    <dbReference type="NCBI Taxonomy" id="1496"/>
    <lineage>
        <taxon>Bacteria</taxon>
        <taxon>Bacillati</taxon>
        <taxon>Bacillota</taxon>
        <taxon>Clostridia</taxon>
        <taxon>Peptostreptococcales</taxon>
        <taxon>Peptostreptococcaceae</taxon>
        <taxon>Clostridioides</taxon>
    </lineage>
</organism>
<evidence type="ECO:0000313" key="4">
    <source>
        <dbReference type="EMBL" id="HBH1542215.1"/>
    </source>
</evidence>
<dbReference type="GeneID" id="66355171"/>
<evidence type="ECO:0000313" key="3">
    <source>
        <dbReference type="EMBL" id="CDS95709.1"/>
    </source>
</evidence>
<reference evidence="5 7" key="2">
    <citation type="submission" date="2017-02" db="EMBL/GenBank/DDBJ databases">
        <authorList>
            <consortium name="Pathogen Informatics"/>
        </authorList>
    </citation>
    <scope>NUCLEOTIDE SEQUENCE [LARGE SCALE GENOMIC DNA]</scope>
    <source>
        <strain evidence="6">Clo34</strain>
        <strain evidence="8">clo34</strain>
        <strain evidence="5 7">VRECD0157</strain>
    </source>
</reference>
<dbReference type="InterPro" id="IPR006379">
    <property type="entry name" value="HAD-SF_hydro_IIB"/>
</dbReference>
<dbReference type="CDD" id="cd07518">
    <property type="entry name" value="HAD_YbiV-Like"/>
    <property type="match status" value="1"/>
</dbReference>
<dbReference type="Proteomes" id="UP000878956">
    <property type="component" value="Unassembled WGS sequence"/>
</dbReference>
<dbReference type="AlphaFoldDB" id="A0A069AGK5"/>
<evidence type="ECO:0000313" key="1">
    <source>
        <dbReference type="EMBL" id="CDS88414.1"/>
    </source>
</evidence>
<dbReference type="PATRIC" id="fig|1496.1373.peg.776"/>
<dbReference type="SFLD" id="SFLDG01144">
    <property type="entry name" value="C2.B.4:_PGP_Like"/>
    <property type="match status" value="1"/>
</dbReference>
<dbReference type="SUPFAM" id="SSF56784">
    <property type="entry name" value="HAD-like"/>
    <property type="match status" value="1"/>
</dbReference>
<dbReference type="PANTHER" id="PTHR10000:SF8">
    <property type="entry name" value="HAD SUPERFAMILY HYDROLASE-LIKE, TYPE 3"/>
    <property type="match status" value="1"/>
</dbReference>
<evidence type="ECO:0000313" key="5">
    <source>
        <dbReference type="EMBL" id="SJS44305.1"/>
    </source>
</evidence>
<dbReference type="NCBIfam" id="TIGR01484">
    <property type="entry name" value="HAD-SF-IIB"/>
    <property type="match status" value="1"/>
</dbReference>
<evidence type="ECO:0000313" key="8">
    <source>
        <dbReference type="Proteomes" id="UP000411588"/>
    </source>
</evidence>
<dbReference type="GO" id="GO:0005829">
    <property type="term" value="C:cytosol"/>
    <property type="evidence" value="ECO:0007669"/>
    <property type="project" value="TreeGrafter"/>
</dbReference>
<dbReference type="EMBL" id="LK932410">
    <property type="protein sequence ID" value="CDS89078.1"/>
    <property type="molecule type" value="Genomic_DNA"/>
</dbReference>
<dbReference type="Proteomes" id="UP000411588">
    <property type="component" value="Unassembled WGS sequence"/>
</dbReference>
<name>A0A069AGK5_CLODI</name>
<keyword evidence="1" id="KW-0378">Hydrolase</keyword>
<dbReference type="Proteomes" id="UP000189137">
    <property type="component" value="Unassembled WGS sequence"/>
</dbReference>
<dbReference type="Gene3D" id="3.30.1240.10">
    <property type="match status" value="1"/>
</dbReference>
<dbReference type="GO" id="GO:0000287">
    <property type="term" value="F:magnesium ion binding"/>
    <property type="evidence" value="ECO:0007669"/>
    <property type="project" value="TreeGrafter"/>
</dbReference>
<dbReference type="PANTHER" id="PTHR10000">
    <property type="entry name" value="PHOSPHOSERINE PHOSPHATASE"/>
    <property type="match status" value="1"/>
</dbReference>
<dbReference type="Pfam" id="PF08282">
    <property type="entry name" value="Hydrolase_3"/>
    <property type="match status" value="1"/>
</dbReference>
<evidence type="ECO:0000313" key="7">
    <source>
        <dbReference type="Proteomes" id="UP000189137"/>
    </source>
</evidence>
<dbReference type="InterPro" id="IPR000150">
    <property type="entry name" value="Cof"/>
</dbReference>
<dbReference type="RefSeq" id="WP_004454119.1">
    <property type="nucleotide sequence ID" value="NZ_AP031492.1"/>
</dbReference>
<reference evidence="4" key="4">
    <citation type="submission" date="2021-06" db="EMBL/GenBank/DDBJ databases">
        <authorList>
            <consortium name="NCBI Pathogen Detection Project"/>
        </authorList>
    </citation>
    <scope>NUCLEOTIDE SEQUENCE</scope>
    <source>
        <strain evidence="4">HN1000</strain>
    </source>
</reference>